<keyword evidence="3" id="KW-1185">Reference proteome</keyword>
<gene>
    <name evidence="2" type="ORF">JT362_33305</name>
</gene>
<evidence type="ECO:0000313" key="3">
    <source>
        <dbReference type="Proteomes" id="UP001156441"/>
    </source>
</evidence>
<keyword evidence="1" id="KW-1133">Transmembrane helix</keyword>
<evidence type="ECO:0000313" key="2">
    <source>
        <dbReference type="EMBL" id="MCT2587998.1"/>
    </source>
</evidence>
<dbReference type="RefSeq" id="WP_260195925.1">
    <property type="nucleotide sequence ID" value="NZ_JAFFZE010000031.1"/>
</dbReference>
<feature type="transmembrane region" description="Helical" evidence="1">
    <location>
        <begin position="213"/>
        <end position="231"/>
    </location>
</feature>
<keyword evidence="1" id="KW-0472">Membrane</keyword>
<feature type="transmembrane region" description="Helical" evidence="1">
    <location>
        <begin position="170"/>
        <end position="192"/>
    </location>
</feature>
<protein>
    <recommendedName>
        <fullName evidence="4">ABC transporter permease</fullName>
    </recommendedName>
</protein>
<feature type="transmembrane region" description="Helical" evidence="1">
    <location>
        <begin position="97"/>
        <end position="115"/>
    </location>
</feature>
<feature type="transmembrane region" description="Helical" evidence="1">
    <location>
        <begin position="38"/>
        <end position="60"/>
    </location>
</feature>
<feature type="transmembrane region" description="Helical" evidence="1">
    <location>
        <begin position="325"/>
        <end position="343"/>
    </location>
</feature>
<dbReference type="Proteomes" id="UP001156441">
    <property type="component" value="Unassembled WGS sequence"/>
</dbReference>
<feature type="transmembrane region" description="Helical" evidence="1">
    <location>
        <begin position="283"/>
        <end position="304"/>
    </location>
</feature>
<organism evidence="2 3">
    <name type="scientific">Actinophytocola gossypii</name>
    <dbReference type="NCBI Taxonomy" id="2812003"/>
    <lineage>
        <taxon>Bacteria</taxon>
        <taxon>Bacillati</taxon>
        <taxon>Actinomycetota</taxon>
        <taxon>Actinomycetes</taxon>
        <taxon>Pseudonocardiales</taxon>
        <taxon>Pseudonocardiaceae</taxon>
    </lineage>
</organism>
<feature type="transmembrane region" description="Helical" evidence="1">
    <location>
        <begin position="147"/>
        <end position="164"/>
    </location>
</feature>
<feature type="transmembrane region" description="Helical" evidence="1">
    <location>
        <begin position="400"/>
        <end position="427"/>
    </location>
</feature>
<keyword evidence="1" id="KW-0812">Transmembrane</keyword>
<comment type="caution">
    <text evidence="2">The sequence shown here is derived from an EMBL/GenBank/DDBJ whole genome shotgun (WGS) entry which is preliminary data.</text>
</comment>
<evidence type="ECO:0008006" key="4">
    <source>
        <dbReference type="Google" id="ProtNLM"/>
    </source>
</evidence>
<accession>A0ABT2JJD4</accession>
<sequence>MKTFAARWLSGDERTLGLLLAVGVLTMAFFRLDRLRQIFGVASPEAALLLLLVAAALAWWSMLPRGFVWLEPAVLTWRDFGAIDRERIVAGRQARGWLGRVLALGYLLAVTAAVIGLSRPWVLAGGAFLLATALLALGATRRVRRDARLEALAALGLAAAAVAVRPGPLGIAVAAAVLVGPAVVLLARSGSVTRPEVSRAGRDDLVRGWRDRVLRVVGVQFLDVGMLLPAARPVRGWSLRRPTGVRLAWVGIAARARHVPTAALLAVTAVTAHLALPALPDELVFGLLGYLALVPLAGGLGELWRSPGRRRWAGLSDTALRAAHLLVLTGCAVAWALPVYAWADWDVTVLLTVPLAAACAVRTVTGAAPTYDNTASVDTPMGSMPVQLIARSLRGPDLGLVTLLFVPVLPVPAGAAVVAAAVLVAVLR</sequence>
<proteinExistence type="predicted"/>
<name>A0ABT2JJD4_9PSEU</name>
<reference evidence="2 3" key="1">
    <citation type="submission" date="2021-02" db="EMBL/GenBank/DDBJ databases">
        <title>Actinophytocola xerophila sp. nov., isolated from soil of cotton cropping field.</title>
        <authorList>
            <person name="Huang R."/>
            <person name="Chen X."/>
            <person name="Ge X."/>
            <person name="Liu W."/>
        </authorList>
    </citation>
    <scope>NUCLEOTIDE SEQUENCE [LARGE SCALE GENOMIC DNA]</scope>
    <source>
        <strain evidence="2 3">S1-96</strain>
    </source>
</reference>
<feature type="transmembrane region" description="Helical" evidence="1">
    <location>
        <begin position="121"/>
        <end position="140"/>
    </location>
</feature>
<evidence type="ECO:0000256" key="1">
    <source>
        <dbReference type="SAM" id="Phobius"/>
    </source>
</evidence>
<dbReference type="EMBL" id="JAFFZE010000031">
    <property type="protein sequence ID" value="MCT2587998.1"/>
    <property type="molecule type" value="Genomic_DNA"/>
</dbReference>
<feature type="transmembrane region" description="Helical" evidence="1">
    <location>
        <begin position="15"/>
        <end position="32"/>
    </location>
</feature>